<protein>
    <submittedName>
        <fullName evidence="2">Uncharacterized protein</fullName>
    </submittedName>
</protein>
<keyword evidence="3" id="KW-1185">Reference proteome</keyword>
<feature type="region of interest" description="Disordered" evidence="1">
    <location>
        <begin position="143"/>
        <end position="206"/>
    </location>
</feature>
<dbReference type="Proteomes" id="UP001303115">
    <property type="component" value="Unassembled WGS sequence"/>
</dbReference>
<feature type="compositionally biased region" description="Basic and acidic residues" evidence="1">
    <location>
        <begin position="194"/>
        <end position="203"/>
    </location>
</feature>
<gene>
    <name evidence="2" type="ORF">C8A01DRAFT_35582</name>
</gene>
<feature type="region of interest" description="Disordered" evidence="1">
    <location>
        <begin position="1"/>
        <end position="108"/>
    </location>
</feature>
<feature type="compositionally biased region" description="Basic and acidic residues" evidence="1">
    <location>
        <begin position="143"/>
        <end position="158"/>
    </location>
</feature>
<proteinExistence type="predicted"/>
<reference evidence="3" key="1">
    <citation type="journal article" date="2023" name="Mol. Phylogenet. Evol.">
        <title>Genome-scale phylogeny and comparative genomics of the fungal order Sordariales.</title>
        <authorList>
            <person name="Hensen N."/>
            <person name="Bonometti L."/>
            <person name="Westerberg I."/>
            <person name="Brannstrom I.O."/>
            <person name="Guillou S."/>
            <person name="Cros-Aarteil S."/>
            <person name="Calhoun S."/>
            <person name="Haridas S."/>
            <person name="Kuo A."/>
            <person name="Mondo S."/>
            <person name="Pangilinan J."/>
            <person name="Riley R."/>
            <person name="LaButti K."/>
            <person name="Andreopoulos B."/>
            <person name="Lipzen A."/>
            <person name="Chen C."/>
            <person name="Yan M."/>
            <person name="Daum C."/>
            <person name="Ng V."/>
            <person name="Clum A."/>
            <person name="Steindorff A."/>
            <person name="Ohm R.A."/>
            <person name="Martin F."/>
            <person name="Silar P."/>
            <person name="Natvig D.O."/>
            <person name="Lalanne C."/>
            <person name="Gautier V."/>
            <person name="Ament-Velasquez S.L."/>
            <person name="Kruys A."/>
            <person name="Hutchinson M.I."/>
            <person name="Powell A.J."/>
            <person name="Barry K."/>
            <person name="Miller A.N."/>
            <person name="Grigoriev I.V."/>
            <person name="Debuchy R."/>
            <person name="Gladieux P."/>
            <person name="Hiltunen Thoren M."/>
            <person name="Johannesson H."/>
        </authorList>
    </citation>
    <scope>NUCLEOTIDE SEQUENCE [LARGE SCALE GENOMIC DNA]</scope>
    <source>
        <strain evidence="3">CBS 284.82</strain>
    </source>
</reference>
<feature type="compositionally biased region" description="Low complexity" evidence="1">
    <location>
        <begin position="178"/>
        <end position="190"/>
    </location>
</feature>
<organism evidence="2 3">
    <name type="scientific">Parachaetomium inaequale</name>
    <dbReference type="NCBI Taxonomy" id="2588326"/>
    <lineage>
        <taxon>Eukaryota</taxon>
        <taxon>Fungi</taxon>
        <taxon>Dikarya</taxon>
        <taxon>Ascomycota</taxon>
        <taxon>Pezizomycotina</taxon>
        <taxon>Sordariomycetes</taxon>
        <taxon>Sordariomycetidae</taxon>
        <taxon>Sordariales</taxon>
        <taxon>Chaetomiaceae</taxon>
        <taxon>Parachaetomium</taxon>
    </lineage>
</organism>
<accession>A0AAN6PI36</accession>
<comment type="caution">
    <text evidence="2">The sequence shown here is derived from an EMBL/GenBank/DDBJ whole genome shotgun (WGS) entry which is preliminary data.</text>
</comment>
<name>A0AAN6PI36_9PEZI</name>
<dbReference type="EMBL" id="MU854377">
    <property type="protein sequence ID" value="KAK4040440.1"/>
    <property type="molecule type" value="Genomic_DNA"/>
</dbReference>
<feature type="compositionally biased region" description="Gly residues" evidence="1">
    <location>
        <begin position="1"/>
        <end position="19"/>
    </location>
</feature>
<evidence type="ECO:0000313" key="2">
    <source>
        <dbReference type="EMBL" id="KAK4040440.1"/>
    </source>
</evidence>
<evidence type="ECO:0000256" key="1">
    <source>
        <dbReference type="SAM" id="MobiDB-lite"/>
    </source>
</evidence>
<evidence type="ECO:0000313" key="3">
    <source>
        <dbReference type="Proteomes" id="UP001303115"/>
    </source>
</evidence>
<dbReference type="AlphaFoldDB" id="A0AAN6PI36"/>
<sequence>MSRSGNDGGGGGGRGGSGRRGPPPRFYKGAPGTKLLQDVRDLEDDAEATAKAQSQPKVGQSAGPPNANPAPPKTTGADKGEGKITVETIDPPPETSETNLPRRPAYGTGGRAAYLWANYVELSLKRDWAFYRYAIDITRIKDTQAGKGKKDEKMHEKPPANGSSGNGTDELAAQLARTSTLSSNSDSTSNGQNGHEEAGDKEAQPAGMKRAAIIAHLFGHHDELKAGCDNGTLASDYRNIVVSTQPLEDLVYTVEFCGVRSD</sequence>